<sequence length="649" mass="75031">MQESRRMVGSWKLEELINFEALQTMFENLNKVVGIPVGIMDMDGNALASAGWNGICSSYHRKHPETAKRCKISDQCIKMHIGYDDFVAYKCLNHMWDAAVPLIIEKEHLATLFIGPYFHEDELINLDLYKKQAAEFGFDEEQYLSALQEVPRISKEKIRSLLEYYKAFVMTVVDSSLSKLMYMEASSKLNRLFDSMQDHIILLDRSGRFLEWNRPISQEVCLYPEEFIGNYYYDVLPYELCALLERGLKRLETEDVIAPHIFPYRVNELEVWYSAQITKVMHFLSGKADCYMIALRDVTERKKTEDEIRFLNYYDKLTGVYNRRYYENEIKRFDCEENLPISIIIGDVNGLRMVNDAFGHDKGDELLQKAAAAIQAACREQDLVARWGGDEFVILLPNTKGEDAERLIQKIRQLYSEEYVNSVNINISFGWETKYSADEDIMKVLKSAEDYMYKHKLLESQSLRGNIIGTIINTLHEKNYREEQHSKRVSELCQKIGKVMGLSEIDIHKLKVVGLLHDIGKIAIGEGILNKPGRLSDLEFIEIKRHPDIGYRILSASDEMLDLAECIWAHHERWDGGGYPKGLSGTEIPQLSRIIAVADSYDAMTSERPYRKALSDHEAILEIRNHAGTQFDPDVARIFTEDVLNNRWE</sequence>
<evidence type="ECO:0000313" key="2">
    <source>
        <dbReference type="Proteomes" id="UP000594014"/>
    </source>
</evidence>
<dbReference type="EMBL" id="CP042469">
    <property type="protein sequence ID" value="QOX65215.1"/>
    <property type="molecule type" value="Genomic_DNA"/>
</dbReference>
<evidence type="ECO:0000313" key="1">
    <source>
        <dbReference type="EMBL" id="QOX65215.1"/>
    </source>
</evidence>
<keyword evidence="2" id="KW-1185">Reference proteome</keyword>
<organism evidence="1 2">
    <name type="scientific">Anoxybacterium hadale</name>
    <dbReference type="NCBI Taxonomy" id="3408580"/>
    <lineage>
        <taxon>Bacteria</taxon>
        <taxon>Bacillati</taxon>
        <taxon>Bacillota</taxon>
        <taxon>Clostridia</taxon>
        <taxon>Peptostreptococcales</taxon>
        <taxon>Anaerovoracaceae</taxon>
        <taxon>Anoxybacterium</taxon>
    </lineage>
</organism>
<reference evidence="1" key="1">
    <citation type="submission" date="2019-08" db="EMBL/GenBank/DDBJ databases">
        <title>Genome sequence of Clostridiales bacterium MT110.</title>
        <authorList>
            <person name="Cao J."/>
        </authorList>
    </citation>
    <scope>NUCLEOTIDE SEQUENCE</scope>
    <source>
        <strain evidence="1">MT110</strain>
    </source>
</reference>
<protein>
    <submittedName>
        <fullName evidence="1">Diguanylate cyclase</fullName>
    </submittedName>
</protein>
<name>A0ACD1AFJ1_9FIRM</name>
<proteinExistence type="predicted"/>
<gene>
    <name evidence="1" type="ORF">FRZ06_18590</name>
</gene>
<accession>A0ACD1AFJ1</accession>
<dbReference type="Proteomes" id="UP000594014">
    <property type="component" value="Chromosome"/>
</dbReference>